<evidence type="ECO:0000313" key="3">
    <source>
        <dbReference type="EMBL" id="CAE8733903.1"/>
    </source>
</evidence>
<accession>A0A813LSH7</accession>
<dbReference type="PROSITE" id="PS51203">
    <property type="entry name" value="CS"/>
    <property type="match status" value="1"/>
</dbReference>
<gene>
    <name evidence="3" type="ORF">PGLA2088_LOCUS47049</name>
</gene>
<dbReference type="AlphaFoldDB" id="A0A813LSH7"/>
<feature type="region of interest" description="Disordered" evidence="1">
    <location>
        <begin position="130"/>
        <end position="151"/>
    </location>
</feature>
<sequence>VYAHLDLEGRPAFTLPMEVSAPQETQFGTIKQVFLKHFAVRFPSEELPDYGGYCFWNQDNCPIADRTAIAVHAWEHNDFFLRPLPAGAAGADSGALKDSRAKKGEMSYYYAHDRDRRPLVSKPQALAAAAAPPPARKPIQAPSSAAGGKFNPKQSPFGTNISLYESITSFSWEDKDSDTVKVELSLDGIGKLSPEKVRSSFGERSFELLIEGYGGKNLRFACYKTHGDMKPEECKHVVRANRVNLILRKAKEKDIWFDLFKKRAIGDDDDP</sequence>
<dbReference type="EMBL" id="CAJNNW010036393">
    <property type="protein sequence ID" value="CAE8733903.1"/>
    <property type="molecule type" value="Genomic_DNA"/>
</dbReference>
<reference evidence="3" key="1">
    <citation type="submission" date="2021-02" db="EMBL/GenBank/DDBJ databases">
        <authorList>
            <person name="Dougan E. K."/>
            <person name="Rhodes N."/>
            <person name="Thang M."/>
            <person name="Chan C."/>
        </authorList>
    </citation>
    <scope>NUCLEOTIDE SEQUENCE</scope>
</reference>
<evidence type="ECO:0000313" key="4">
    <source>
        <dbReference type="Proteomes" id="UP000626109"/>
    </source>
</evidence>
<dbReference type="GO" id="GO:0005634">
    <property type="term" value="C:nucleus"/>
    <property type="evidence" value="ECO:0007669"/>
    <property type="project" value="TreeGrafter"/>
</dbReference>
<dbReference type="PANTHER" id="PTHR13164:SF3">
    <property type="entry name" value="CALCYCLIN-BINDING PROTEIN"/>
    <property type="match status" value="1"/>
</dbReference>
<dbReference type="InterPro" id="IPR037893">
    <property type="entry name" value="CS_CacyBP"/>
</dbReference>
<dbReference type="Gene3D" id="2.60.40.790">
    <property type="match status" value="1"/>
</dbReference>
<proteinExistence type="predicted"/>
<dbReference type="GO" id="GO:0015631">
    <property type="term" value="F:tubulin binding"/>
    <property type="evidence" value="ECO:0007669"/>
    <property type="project" value="InterPro"/>
</dbReference>
<dbReference type="InterPro" id="IPR007052">
    <property type="entry name" value="CS_dom"/>
</dbReference>
<evidence type="ECO:0000259" key="2">
    <source>
        <dbReference type="PROSITE" id="PS51203"/>
    </source>
</evidence>
<dbReference type="Proteomes" id="UP000626109">
    <property type="component" value="Unassembled WGS sequence"/>
</dbReference>
<comment type="caution">
    <text evidence="3">The sequence shown here is derived from an EMBL/GenBank/DDBJ whole genome shotgun (WGS) entry which is preliminary data.</text>
</comment>
<dbReference type="InterPro" id="IPR052289">
    <property type="entry name" value="Calcyclin-binding_UBL-bridge"/>
</dbReference>
<dbReference type="GO" id="GO:0031625">
    <property type="term" value="F:ubiquitin protein ligase binding"/>
    <property type="evidence" value="ECO:0007669"/>
    <property type="project" value="InterPro"/>
</dbReference>
<evidence type="ECO:0000256" key="1">
    <source>
        <dbReference type="SAM" id="MobiDB-lite"/>
    </source>
</evidence>
<dbReference type="GO" id="GO:0044548">
    <property type="term" value="F:S100 protein binding"/>
    <property type="evidence" value="ECO:0007669"/>
    <property type="project" value="InterPro"/>
</dbReference>
<protein>
    <recommendedName>
        <fullName evidence="2">CS domain-containing protein</fullName>
    </recommendedName>
</protein>
<feature type="domain" description="CS" evidence="2">
    <location>
        <begin position="165"/>
        <end position="260"/>
    </location>
</feature>
<name>A0A813LSH7_POLGL</name>
<feature type="non-terminal residue" evidence="3">
    <location>
        <position position="271"/>
    </location>
</feature>
<dbReference type="InterPro" id="IPR008978">
    <property type="entry name" value="HSP20-like_chaperone"/>
</dbReference>
<organism evidence="3 4">
    <name type="scientific">Polarella glacialis</name>
    <name type="common">Dinoflagellate</name>
    <dbReference type="NCBI Taxonomy" id="89957"/>
    <lineage>
        <taxon>Eukaryota</taxon>
        <taxon>Sar</taxon>
        <taxon>Alveolata</taxon>
        <taxon>Dinophyceae</taxon>
        <taxon>Suessiales</taxon>
        <taxon>Suessiaceae</taxon>
        <taxon>Polarella</taxon>
    </lineage>
</organism>
<dbReference type="SUPFAM" id="SSF49764">
    <property type="entry name" value="HSP20-like chaperones"/>
    <property type="match status" value="1"/>
</dbReference>
<dbReference type="PANTHER" id="PTHR13164">
    <property type="entry name" value="CALICYLIN BINDING PROTEIN"/>
    <property type="match status" value="1"/>
</dbReference>
<dbReference type="CDD" id="cd06468">
    <property type="entry name" value="p23_CacyBP"/>
    <property type="match status" value="1"/>
</dbReference>